<name>A0A2W1NEI5_9FLAO</name>
<sequence length="113" mass="12530">MKKLVLLIAIAFVLPITASAGNVKPVKSKLFTWVSENLTYPTAAITNKETGVVFVSFQIDKNGKAENIQIQKGISNTLNQAAMEVVKNMPLQDIHKSETPEKEYVLPVRFTIQ</sequence>
<evidence type="ECO:0000256" key="2">
    <source>
        <dbReference type="ARBA" id="ARBA00006555"/>
    </source>
</evidence>
<dbReference type="EMBL" id="QKSB01000003">
    <property type="protein sequence ID" value="PZE17513.1"/>
    <property type="molecule type" value="Genomic_DNA"/>
</dbReference>
<dbReference type="OrthoDB" id="1522859at2"/>
<keyword evidence="10" id="KW-0732">Signal</keyword>
<dbReference type="Proteomes" id="UP000249248">
    <property type="component" value="Unassembled WGS sequence"/>
</dbReference>
<keyword evidence="8" id="KW-1133">Transmembrane helix</keyword>
<dbReference type="PROSITE" id="PS52015">
    <property type="entry name" value="TONB_CTD"/>
    <property type="match status" value="1"/>
</dbReference>
<evidence type="ECO:0000256" key="1">
    <source>
        <dbReference type="ARBA" id="ARBA00004383"/>
    </source>
</evidence>
<keyword evidence="6" id="KW-0812">Transmembrane</keyword>
<dbReference type="Gene3D" id="3.30.1150.10">
    <property type="match status" value="1"/>
</dbReference>
<dbReference type="AlphaFoldDB" id="A0A2W1NEI5"/>
<evidence type="ECO:0000256" key="6">
    <source>
        <dbReference type="ARBA" id="ARBA00022692"/>
    </source>
</evidence>
<reference evidence="12 13" key="1">
    <citation type="submission" date="2018-06" db="EMBL/GenBank/DDBJ databases">
        <title>The draft genome sequence of Crocinitomix sp. SM1701.</title>
        <authorList>
            <person name="Zhang X."/>
        </authorList>
    </citation>
    <scope>NUCLEOTIDE SEQUENCE [LARGE SCALE GENOMIC DNA]</scope>
    <source>
        <strain evidence="12 13">SM1701</strain>
    </source>
</reference>
<evidence type="ECO:0000256" key="3">
    <source>
        <dbReference type="ARBA" id="ARBA00022448"/>
    </source>
</evidence>
<protein>
    <recommendedName>
        <fullName evidence="11">TonB C-terminal domain-containing protein</fullName>
    </recommendedName>
</protein>
<evidence type="ECO:0000256" key="5">
    <source>
        <dbReference type="ARBA" id="ARBA00022519"/>
    </source>
</evidence>
<evidence type="ECO:0000313" key="12">
    <source>
        <dbReference type="EMBL" id="PZE17513.1"/>
    </source>
</evidence>
<evidence type="ECO:0000313" key="13">
    <source>
        <dbReference type="Proteomes" id="UP000249248"/>
    </source>
</evidence>
<organism evidence="12 13">
    <name type="scientific">Putridiphycobacter roseus</name>
    <dbReference type="NCBI Taxonomy" id="2219161"/>
    <lineage>
        <taxon>Bacteria</taxon>
        <taxon>Pseudomonadati</taxon>
        <taxon>Bacteroidota</taxon>
        <taxon>Flavobacteriia</taxon>
        <taxon>Flavobacteriales</taxon>
        <taxon>Crocinitomicaceae</taxon>
        <taxon>Putridiphycobacter</taxon>
    </lineage>
</organism>
<evidence type="ECO:0000256" key="4">
    <source>
        <dbReference type="ARBA" id="ARBA00022475"/>
    </source>
</evidence>
<comment type="subcellular location">
    <subcellularLocation>
        <location evidence="1">Cell inner membrane</location>
        <topology evidence="1">Single-pass membrane protein</topology>
        <orientation evidence="1">Periplasmic side</orientation>
    </subcellularLocation>
</comment>
<dbReference type="InterPro" id="IPR037682">
    <property type="entry name" value="TonB_C"/>
</dbReference>
<feature type="chain" id="PRO_5016160131" description="TonB C-terminal domain-containing protein" evidence="10">
    <location>
        <begin position="21"/>
        <end position="113"/>
    </location>
</feature>
<dbReference type="GO" id="GO:0031992">
    <property type="term" value="F:energy transducer activity"/>
    <property type="evidence" value="ECO:0007669"/>
    <property type="project" value="TreeGrafter"/>
</dbReference>
<feature type="signal peptide" evidence="10">
    <location>
        <begin position="1"/>
        <end position="20"/>
    </location>
</feature>
<dbReference type="SUPFAM" id="SSF74653">
    <property type="entry name" value="TolA/TonB C-terminal domain"/>
    <property type="match status" value="1"/>
</dbReference>
<accession>A0A2W1NEI5</accession>
<evidence type="ECO:0000256" key="7">
    <source>
        <dbReference type="ARBA" id="ARBA00022927"/>
    </source>
</evidence>
<keyword evidence="5" id="KW-0997">Cell inner membrane</keyword>
<dbReference type="Pfam" id="PF03544">
    <property type="entry name" value="TonB_C"/>
    <property type="match status" value="1"/>
</dbReference>
<dbReference type="PANTHER" id="PTHR33446:SF2">
    <property type="entry name" value="PROTEIN TONB"/>
    <property type="match status" value="1"/>
</dbReference>
<dbReference type="RefSeq" id="WP_111062474.1">
    <property type="nucleotide sequence ID" value="NZ_JBHUCU010000027.1"/>
</dbReference>
<dbReference type="InterPro" id="IPR006260">
    <property type="entry name" value="TonB/TolA_C"/>
</dbReference>
<dbReference type="InterPro" id="IPR051045">
    <property type="entry name" value="TonB-dependent_transducer"/>
</dbReference>
<dbReference type="GO" id="GO:0098797">
    <property type="term" value="C:plasma membrane protein complex"/>
    <property type="evidence" value="ECO:0007669"/>
    <property type="project" value="TreeGrafter"/>
</dbReference>
<gene>
    <name evidence="12" type="ORF">DNU06_06705</name>
</gene>
<dbReference type="GO" id="GO:0015031">
    <property type="term" value="P:protein transport"/>
    <property type="evidence" value="ECO:0007669"/>
    <property type="project" value="UniProtKB-KW"/>
</dbReference>
<proteinExistence type="inferred from homology"/>
<keyword evidence="3" id="KW-0813">Transport</keyword>
<dbReference type="GO" id="GO:0055085">
    <property type="term" value="P:transmembrane transport"/>
    <property type="evidence" value="ECO:0007669"/>
    <property type="project" value="InterPro"/>
</dbReference>
<comment type="caution">
    <text evidence="12">The sequence shown here is derived from an EMBL/GenBank/DDBJ whole genome shotgun (WGS) entry which is preliminary data.</text>
</comment>
<evidence type="ECO:0000256" key="9">
    <source>
        <dbReference type="ARBA" id="ARBA00023136"/>
    </source>
</evidence>
<comment type="similarity">
    <text evidence="2">Belongs to the TonB family.</text>
</comment>
<keyword evidence="7" id="KW-0653">Protein transport</keyword>
<keyword evidence="4" id="KW-1003">Cell membrane</keyword>
<keyword evidence="9" id="KW-0472">Membrane</keyword>
<dbReference type="NCBIfam" id="TIGR01352">
    <property type="entry name" value="tonB_Cterm"/>
    <property type="match status" value="1"/>
</dbReference>
<evidence type="ECO:0000256" key="10">
    <source>
        <dbReference type="SAM" id="SignalP"/>
    </source>
</evidence>
<feature type="domain" description="TonB C-terminal" evidence="11">
    <location>
        <begin position="25"/>
        <end position="113"/>
    </location>
</feature>
<dbReference type="PANTHER" id="PTHR33446">
    <property type="entry name" value="PROTEIN TONB-RELATED"/>
    <property type="match status" value="1"/>
</dbReference>
<evidence type="ECO:0000259" key="11">
    <source>
        <dbReference type="PROSITE" id="PS52015"/>
    </source>
</evidence>
<keyword evidence="13" id="KW-1185">Reference proteome</keyword>
<evidence type="ECO:0000256" key="8">
    <source>
        <dbReference type="ARBA" id="ARBA00022989"/>
    </source>
</evidence>